<dbReference type="OrthoDB" id="9800971at2"/>
<keyword evidence="3" id="KW-1185">Reference proteome</keyword>
<dbReference type="Proteomes" id="UP000285908">
    <property type="component" value="Unassembled WGS sequence"/>
</dbReference>
<dbReference type="Pfam" id="PF10115">
    <property type="entry name" value="HlyU"/>
    <property type="match status" value="1"/>
</dbReference>
<accession>A0A438AKZ4</accession>
<evidence type="ECO:0000256" key="1">
    <source>
        <dbReference type="SAM" id="MobiDB-lite"/>
    </source>
</evidence>
<dbReference type="EMBL" id="RQXX01000001">
    <property type="protein sequence ID" value="RVV99501.1"/>
    <property type="molecule type" value="Genomic_DNA"/>
</dbReference>
<organism evidence="2 3">
    <name type="scientific">Mesobaculum littorinae</name>
    <dbReference type="NCBI Taxonomy" id="2486419"/>
    <lineage>
        <taxon>Bacteria</taxon>
        <taxon>Pseudomonadati</taxon>
        <taxon>Pseudomonadota</taxon>
        <taxon>Alphaproteobacteria</taxon>
        <taxon>Rhodobacterales</taxon>
        <taxon>Roseobacteraceae</taxon>
        <taxon>Mesobaculum</taxon>
    </lineage>
</organism>
<feature type="region of interest" description="Disordered" evidence="1">
    <location>
        <begin position="1"/>
        <end position="29"/>
    </location>
</feature>
<reference evidence="2 3" key="1">
    <citation type="submission" date="2018-11" db="EMBL/GenBank/DDBJ databases">
        <title>Mesobaculum littorinae gen. nov., sp. nov., isolated from Littorina scabra that represents a novel genus of the order Rhodobacteraceae.</title>
        <authorList>
            <person name="Li F."/>
        </authorList>
    </citation>
    <scope>NUCLEOTIDE SEQUENCE [LARGE SCALE GENOMIC DNA]</scope>
    <source>
        <strain evidence="2 3">M0103</strain>
    </source>
</reference>
<evidence type="ECO:0000313" key="2">
    <source>
        <dbReference type="EMBL" id="RVV99501.1"/>
    </source>
</evidence>
<evidence type="ECO:0008006" key="4">
    <source>
        <dbReference type="Google" id="ProtNLM"/>
    </source>
</evidence>
<protein>
    <recommendedName>
        <fullName evidence="4">Transcriptional activator HlyU</fullName>
    </recommendedName>
</protein>
<proteinExistence type="predicted"/>
<evidence type="ECO:0000313" key="3">
    <source>
        <dbReference type="Proteomes" id="UP000285908"/>
    </source>
</evidence>
<gene>
    <name evidence="2" type="ORF">EKE94_02115</name>
</gene>
<name>A0A438AKZ4_9RHOB</name>
<dbReference type="AlphaFoldDB" id="A0A438AKZ4"/>
<sequence>MSLLSRLFGRGDAASQAPESEHEPQDYKGFAIRPEPIKEGNHYRVAARIEKTVDGTARTHSLIRADTLSDRDAAIDASVSKAKQVIDEQGDRLFG</sequence>
<dbReference type="InterPro" id="IPR018772">
    <property type="entry name" value="Transcription_activator_HlyU"/>
</dbReference>
<comment type="caution">
    <text evidence="2">The sequence shown here is derived from an EMBL/GenBank/DDBJ whole genome shotgun (WGS) entry which is preliminary data.</text>
</comment>
<dbReference type="RefSeq" id="WP_127904943.1">
    <property type="nucleotide sequence ID" value="NZ_RQXX01000001.1"/>
</dbReference>